<dbReference type="InterPro" id="IPR015927">
    <property type="entry name" value="Peptidase_S24_S26A/B/C"/>
</dbReference>
<comment type="caution">
    <text evidence="5">The sequence shown here is derived from an EMBL/GenBank/DDBJ whole genome shotgun (WGS) entry which is preliminary data.</text>
</comment>
<dbReference type="Gene3D" id="1.10.260.40">
    <property type="entry name" value="lambda repressor-like DNA-binding domains"/>
    <property type="match status" value="1"/>
</dbReference>
<sequence length="231" mass="24270">MSEAEKQAMLARGERLRQAAQIVGITHAAKSAGLAYTTLRDYMNGQEMKFSAAITLARVCGVSIEWLAHGTGPGPRAAGDAAPAAGMPETDEAGRRVPLRGGHQTVIPWHDVTGQTEEGLRIGKAWLDAALPRDPAGLRLLTASGDAMRPTLQDGDLLIVDTAATAVSGGALYALRIGGETVIRRLDRRFDGGLRAMADNERYPSQDIPPEAAAGLAVLGEIVWSGGLPRG</sequence>
<evidence type="ECO:0000256" key="1">
    <source>
        <dbReference type="ARBA" id="ARBA00023015"/>
    </source>
</evidence>
<accession>A0ABQ0P6D8</accession>
<dbReference type="SUPFAM" id="SSF47413">
    <property type="entry name" value="lambda repressor-like DNA-binding domains"/>
    <property type="match status" value="1"/>
</dbReference>
<evidence type="ECO:0000256" key="3">
    <source>
        <dbReference type="ARBA" id="ARBA00023163"/>
    </source>
</evidence>
<dbReference type="CDD" id="cd00093">
    <property type="entry name" value="HTH_XRE"/>
    <property type="match status" value="1"/>
</dbReference>
<dbReference type="Pfam" id="PF00717">
    <property type="entry name" value="Peptidase_S24"/>
    <property type="match status" value="1"/>
</dbReference>
<keyword evidence="1" id="KW-0805">Transcription regulation</keyword>
<evidence type="ECO:0000313" key="5">
    <source>
        <dbReference type="EMBL" id="GBQ24117.1"/>
    </source>
</evidence>
<dbReference type="RefSeq" id="WP_182998040.1">
    <property type="nucleotide sequence ID" value="NZ_BAQP01000089.1"/>
</dbReference>
<evidence type="ECO:0000256" key="2">
    <source>
        <dbReference type="ARBA" id="ARBA00023125"/>
    </source>
</evidence>
<dbReference type="Gene3D" id="2.10.109.10">
    <property type="entry name" value="Umud Fragment, subunit A"/>
    <property type="match status" value="1"/>
</dbReference>
<protein>
    <submittedName>
        <fullName evidence="5">Phage repressor</fullName>
    </submittedName>
</protein>
<dbReference type="EMBL" id="BAQP01000089">
    <property type="protein sequence ID" value="GBQ24117.1"/>
    <property type="molecule type" value="Genomic_DNA"/>
</dbReference>
<name>A0ABQ0P6D8_9PROT</name>
<dbReference type="InterPro" id="IPR039418">
    <property type="entry name" value="LexA-like"/>
</dbReference>
<dbReference type="PANTHER" id="PTHR40661">
    <property type="match status" value="1"/>
</dbReference>
<gene>
    <name evidence="5" type="ORF">AA12717_1696</name>
</gene>
<keyword evidence="6" id="KW-1185">Reference proteome</keyword>
<evidence type="ECO:0000259" key="4">
    <source>
        <dbReference type="Pfam" id="PF00717"/>
    </source>
</evidence>
<dbReference type="InterPro" id="IPR010982">
    <property type="entry name" value="Lambda_DNA-bd_dom_sf"/>
</dbReference>
<dbReference type="SUPFAM" id="SSF51306">
    <property type="entry name" value="LexA/Signal peptidase"/>
    <property type="match status" value="1"/>
</dbReference>
<dbReference type="PANTHER" id="PTHR40661:SF3">
    <property type="entry name" value="FELS-1 PROPHAGE TRANSCRIPTIONAL REGULATOR"/>
    <property type="match status" value="1"/>
</dbReference>
<organism evidence="5 6">
    <name type="scientific">Gluconacetobacter sacchari DSM 12717</name>
    <dbReference type="NCBI Taxonomy" id="1307940"/>
    <lineage>
        <taxon>Bacteria</taxon>
        <taxon>Pseudomonadati</taxon>
        <taxon>Pseudomonadota</taxon>
        <taxon>Alphaproteobacteria</taxon>
        <taxon>Acetobacterales</taxon>
        <taxon>Acetobacteraceae</taxon>
        <taxon>Gluconacetobacter</taxon>
    </lineage>
</organism>
<proteinExistence type="predicted"/>
<evidence type="ECO:0000313" key="6">
    <source>
        <dbReference type="Proteomes" id="UP001060895"/>
    </source>
</evidence>
<reference evidence="5" key="1">
    <citation type="submission" date="2013-04" db="EMBL/GenBank/DDBJ databases">
        <title>The genome sequencing project of 58 acetic acid bacteria.</title>
        <authorList>
            <person name="Okamoto-Kainuma A."/>
            <person name="Ishikawa M."/>
            <person name="Umino S."/>
            <person name="Koizumi Y."/>
            <person name="Shiwa Y."/>
            <person name="Yoshikawa H."/>
            <person name="Matsutani M."/>
            <person name="Matsushita K."/>
        </authorList>
    </citation>
    <scope>NUCLEOTIDE SEQUENCE</scope>
    <source>
        <strain evidence="5">DSM 12717</strain>
    </source>
</reference>
<dbReference type="Proteomes" id="UP001060895">
    <property type="component" value="Unassembled WGS sequence"/>
</dbReference>
<keyword evidence="2" id="KW-0238">DNA-binding</keyword>
<dbReference type="InterPro" id="IPR001387">
    <property type="entry name" value="Cro/C1-type_HTH"/>
</dbReference>
<keyword evidence="3" id="KW-0804">Transcription</keyword>
<dbReference type="InterPro" id="IPR036286">
    <property type="entry name" value="LexA/Signal_pep-like_sf"/>
</dbReference>
<feature type="domain" description="Peptidase S24/S26A/S26B/S26C" evidence="4">
    <location>
        <begin position="115"/>
        <end position="223"/>
    </location>
</feature>
<dbReference type="CDD" id="cd06529">
    <property type="entry name" value="S24_LexA-like"/>
    <property type="match status" value="1"/>
</dbReference>